<comment type="caution">
    <text evidence="2">The sequence shown here is derived from an EMBL/GenBank/DDBJ whole genome shotgun (WGS) entry which is preliminary data.</text>
</comment>
<proteinExistence type="predicted"/>
<sequence length="456" mass="52211">MTCRPRHWPQELIDNIVDEICLATESRSVIRRMLANCALASPIFRRRSQQFLFAALDTTTLRHRPEHWKALNDIVKRNPAISTYIRSLVLYLGHWDASWMTKDAGCTLLELLRAIMEAGKLDNISLWTEGWYHGEHILVDECFVARYWDPFIAPLVVRVEICDMTIPLRMLTECNPITTQMLHWPLQRQRYSRPTEVVKGLAKSMVMAPKSTGIGHAFSSLRYLWTDISDADDVAVAHSLVKAASSSLERLHLKTGTLDGYKYSMGKIDLSPMHSLRMLDVDVVIAQPTTGYLKGSTEEPSDNQLPFNRLSSMLQSLASTNNQLRKLQPTLYMGYQVWDDPRTIYTAPNWDSVDRALDTLLSHSTHNVGFFLSALLSWDSEGDEHGWYNESDDEDVSESHDSDSDEEHWKSGSIDNREGCERMLGIALHRIIRDKLPKTRSHNRVTFHGSYKLDDY</sequence>
<name>A0A9W8MYC2_9AGAR</name>
<keyword evidence="3" id="KW-1185">Reference proteome</keyword>
<dbReference type="AlphaFoldDB" id="A0A9W8MYC2"/>
<organism evidence="2 3">
    <name type="scientific">Agrocybe chaxingu</name>
    <dbReference type="NCBI Taxonomy" id="84603"/>
    <lineage>
        <taxon>Eukaryota</taxon>
        <taxon>Fungi</taxon>
        <taxon>Dikarya</taxon>
        <taxon>Basidiomycota</taxon>
        <taxon>Agaricomycotina</taxon>
        <taxon>Agaricomycetes</taxon>
        <taxon>Agaricomycetidae</taxon>
        <taxon>Agaricales</taxon>
        <taxon>Agaricineae</taxon>
        <taxon>Strophariaceae</taxon>
        <taxon>Agrocybe</taxon>
    </lineage>
</organism>
<evidence type="ECO:0000256" key="1">
    <source>
        <dbReference type="SAM" id="MobiDB-lite"/>
    </source>
</evidence>
<evidence type="ECO:0000313" key="2">
    <source>
        <dbReference type="EMBL" id="KAJ3512603.1"/>
    </source>
</evidence>
<dbReference type="EMBL" id="JANKHO010000246">
    <property type="protein sequence ID" value="KAJ3512603.1"/>
    <property type="molecule type" value="Genomic_DNA"/>
</dbReference>
<feature type="compositionally biased region" description="Basic and acidic residues" evidence="1">
    <location>
        <begin position="397"/>
        <end position="413"/>
    </location>
</feature>
<feature type="region of interest" description="Disordered" evidence="1">
    <location>
        <begin position="387"/>
        <end position="413"/>
    </location>
</feature>
<accession>A0A9W8MYC2</accession>
<dbReference type="Proteomes" id="UP001148786">
    <property type="component" value="Unassembled WGS sequence"/>
</dbReference>
<protein>
    <submittedName>
        <fullName evidence="2">Uncharacterized protein</fullName>
    </submittedName>
</protein>
<reference evidence="2" key="1">
    <citation type="submission" date="2022-07" db="EMBL/GenBank/DDBJ databases">
        <title>Genome Sequence of Agrocybe chaxingu.</title>
        <authorList>
            <person name="Buettner E."/>
        </authorList>
    </citation>
    <scope>NUCLEOTIDE SEQUENCE</scope>
    <source>
        <strain evidence="2">MP-N11</strain>
    </source>
</reference>
<evidence type="ECO:0000313" key="3">
    <source>
        <dbReference type="Proteomes" id="UP001148786"/>
    </source>
</evidence>
<gene>
    <name evidence="2" type="ORF">NLJ89_g3416</name>
</gene>
<dbReference type="OrthoDB" id="2745898at2759"/>